<accession>A0A8D8R993</accession>
<dbReference type="InterPro" id="IPR020456">
    <property type="entry name" value="Acylphosphatase"/>
</dbReference>
<dbReference type="SUPFAM" id="SSF54975">
    <property type="entry name" value="Acylphosphatase/BLUF domain-like"/>
    <property type="match status" value="1"/>
</dbReference>
<dbReference type="PROSITE" id="PS51160">
    <property type="entry name" value="ACYLPHOSPHATASE_3"/>
    <property type="match status" value="1"/>
</dbReference>
<dbReference type="PRINTS" id="PR00112">
    <property type="entry name" value="ACYLPHPHTASE"/>
</dbReference>
<comment type="caution">
    <text evidence="5">Lacks conserved residue(s) required for the propagation of feature annotation.</text>
</comment>
<name>A0A8D8R993_9HEMI</name>
<evidence type="ECO:0000256" key="1">
    <source>
        <dbReference type="ARBA" id="ARBA00005614"/>
    </source>
</evidence>
<dbReference type="EMBL" id="HBUF01307564">
    <property type="protein sequence ID" value="CAG6692494.1"/>
    <property type="molecule type" value="Transcribed_RNA"/>
</dbReference>
<dbReference type="EMBL" id="HBUF01307563">
    <property type="protein sequence ID" value="CAG6692493.1"/>
    <property type="molecule type" value="Transcribed_RNA"/>
</dbReference>
<dbReference type="EC" id="3.6.1.7" evidence="2"/>
<evidence type="ECO:0000256" key="3">
    <source>
        <dbReference type="ARBA" id="ARBA00022801"/>
    </source>
</evidence>
<dbReference type="EMBL" id="HBUF01614661">
    <property type="protein sequence ID" value="CAG6779588.1"/>
    <property type="molecule type" value="Transcribed_RNA"/>
</dbReference>
<protein>
    <recommendedName>
        <fullName evidence="2">acylphosphatase</fullName>
        <ecNumber evidence="2">3.6.1.7</ecNumber>
    </recommendedName>
</protein>
<dbReference type="PANTHER" id="PTHR10029:SF10">
    <property type="entry name" value="GEO08407P1"/>
    <property type="match status" value="1"/>
</dbReference>
<evidence type="ECO:0000256" key="6">
    <source>
        <dbReference type="RuleBase" id="RU004168"/>
    </source>
</evidence>
<evidence type="ECO:0000313" key="8">
    <source>
        <dbReference type="EMBL" id="CAG6646446.1"/>
    </source>
</evidence>
<evidence type="ECO:0000256" key="5">
    <source>
        <dbReference type="PROSITE-ProRule" id="PRU00520"/>
    </source>
</evidence>
<dbReference type="PANTHER" id="PTHR10029">
    <property type="entry name" value="ACYLPHOSPHATASE"/>
    <property type="match status" value="1"/>
</dbReference>
<dbReference type="GO" id="GO:0003998">
    <property type="term" value="F:acylphosphatase activity"/>
    <property type="evidence" value="ECO:0007669"/>
    <property type="project" value="UniProtKB-EC"/>
</dbReference>
<keyword evidence="3" id="KW-0378">Hydrolase</keyword>
<proteinExistence type="inferred from homology"/>
<dbReference type="Pfam" id="PF00708">
    <property type="entry name" value="Acylphosphatase"/>
    <property type="match status" value="1"/>
</dbReference>
<organism evidence="8">
    <name type="scientific">Cacopsylla melanoneura</name>
    <dbReference type="NCBI Taxonomy" id="428564"/>
    <lineage>
        <taxon>Eukaryota</taxon>
        <taxon>Metazoa</taxon>
        <taxon>Ecdysozoa</taxon>
        <taxon>Arthropoda</taxon>
        <taxon>Hexapoda</taxon>
        <taxon>Insecta</taxon>
        <taxon>Pterygota</taxon>
        <taxon>Neoptera</taxon>
        <taxon>Paraneoptera</taxon>
        <taxon>Hemiptera</taxon>
        <taxon>Sternorrhyncha</taxon>
        <taxon>Psylloidea</taxon>
        <taxon>Psyllidae</taxon>
        <taxon>Psyllinae</taxon>
        <taxon>Cacopsylla</taxon>
    </lineage>
</organism>
<comment type="similarity">
    <text evidence="1 6">Belongs to the acylphosphatase family.</text>
</comment>
<dbReference type="AlphaFoldDB" id="A0A8D8R993"/>
<dbReference type="InterPro" id="IPR036046">
    <property type="entry name" value="Acylphosphatase-like_dom_sf"/>
</dbReference>
<feature type="domain" description="Acylphosphatase-like" evidence="7">
    <location>
        <begin position="30"/>
        <end position="120"/>
    </location>
</feature>
<dbReference type="EMBL" id="HBUF01307561">
    <property type="protein sequence ID" value="CAG6692491.1"/>
    <property type="molecule type" value="Transcribed_RNA"/>
</dbReference>
<reference evidence="8" key="1">
    <citation type="submission" date="2021-05" db="EMBL/GenBank/DDBJ databases">
        <authorList>
            <person name="Alioto T."/>
            <person name="Alioto T."/>
            <person name="Gomez Garrido J."/>
        </authorList>
    </citation>
    <scope>NUCLEOTIDE SEQUENCE</scope>
</reference>
<dbReference type="EMBL" id="HBUF01614659">
    <property type="protein sequence ID" value="CAG6779584.1"/>
    <property type="molecule type" value="Transcribed_RNA"/>
</dbReference>
<sequence>MSNTKILFGNPLEFKMGTDSEQIHHNSTVSVDFEVFGTVQGVYFTKYCRERANLLGLGGWVKNSKKGTILGKMQGEKEKVEEMIAWLSKEGSPGCVIERCDLNNFEYMARQEFKGFTIRF</sequence>
<evidence type="ECO:0000259" key="7">
    <source>
        <dbReference type="PROSITE" id="PS51160"/>
    </source>
</evidence>
<dbReference type="EMBL" id="HBUF01141863">
    <property type="protein sequence ID" value="CAG6646445.1"/>
    <property type="molecule type" value="Transcribed_RNA"/>
</dbReference>
<dbReference type="EMBL" id="HBUF01141862">
    <property type="protein sequence ID" value="CAG6646444.1"/>
    <property type="molecule type" value="Transcribed_RNA"/>
</dbReference>
<dbReference type="InterPro" id="IPR001792">
    <property type="entry name" value="Acylphosphatase-like_dom"/>
</dbReference>
<dbReference type="FunFam" id="3.30.70.100:FF:000011">
    <property type="entry name" value="Acylphosphatase"/>
    <property type="match status" value="1"/>
</dbReference>
<evidence type="ECO:0000256" key="4">
    <source>
        <dbReference type="ARBA" id="ARBA00047645"/>
    </source>
</evidence>
<dbReference type="Gene3D" id="3.30.70.100">
    <property type="match status" value="1"/>
</dbReference>
<dbReference type="EMBL" id="HBUF01614662">
    <property type="protein sequence ID" value="CAG6779590.1"/>
    <property type="molecule type" value="Transcribed_RNA"/>
</dbReference>
<evidence type="ECO:0000256" key="2">
    <source>
        <dbReference type="ARBA" id="ARBA00012150"/>
    </source>
</evidence>
<dbReference type="EMBL" id="HBUF01141864">
    <property type="protein sequence ID" value="CAG6646446.1"/>
    <property type="molecule type" value="Transcribed_RNA"/>
</dbReference>
<comment type="catalytic activity">
    <reaction evidence="4">
        <text>an acyl phosphate + H2O = a carboxylate + phosphate + H(+)</text>
        <dbReference type="Rhea" id="RHEA:14965"/>
        <dbReference type="ChEBI" id="CHEBI:15377"/>
        <dbReference type="ChEBI" id="CHEBI:15378"/>
        <dbReference type="ChEBI" id="CHEBI:29067"/>
        <dbReference type="ChEBI" id="CHEBI:43474"/>
        <dbReference type="ChEBI" id="CHEBI:59918"/>
        <dbReference type="EC" id="3.6.1.7"/>
    </reaction>
</comment>